<evidence type="ECO:0000313" key="8">
    <source>
        <dbReference type="EMBL" id="KAH7962361.1"/>
    </source>
</evidence>
<dbReference type="AlphaFoldDB" id="A0A9D4Q0X6"/>
<feature type="transmembrane region" description="Helical" evidence="5">
    <location>
        <begin position="343"/>
        <end position="365"/>
    </location>
</feature>
<dbReference type="SUPFAM" id="SSF81321">
    <property type="entry name" value="Family A G protein-coupled receptor-like"/>
    <property type="match status" value="1"/>
</dbReference>
<keyword evidence="2 5" id="KW-0812">Transmembrane</keyword>
<feature type="transmembrane region" description="Helical" evidence="5">
    <location>
        <begin position="377"/>
        <end position="398"/>
    </location>
</feature>
<feature type="transmembrane region" description="Helical" evidence="5">
    <location>
        <begin position="541"/>
        <end position="561"/>
    </location>
</feature>
<keyword evidence="3 5" id="KW-1133">Transmembrane helix</keyword>
<dbReference type="PANTHER" id="PTHR45902">
    <property type="entry name" value="LATROPHILIN RECEPTOR-LIKE PROTEIN A"/>
    <property type="match status" value="1"/>
</dbReference>
<dbReference type="PANTHER" id="PTHR45902:SF1">
    <property type="entry name" value="LATROPHILIN RECEPTOR-LIKE PROTEIN A"/>
    <property type="match status" value="1"/>
</dbReference>
<evidence type="ECO:0000259" key="7">
    <source>
        <dbReference type="PROSITE" id="PS50261"/>
    </source>
</evidence>
<dbReference type="GO" id="GO:0007166">
    <property type="term" value="P:cell surface receptor signaling pathway"/>
    <property type="evidence" value="ECO:0007669"/>
    <property type="project" value="InterPro"/>
</dbReference>
<sequence>MLFFLHLLMLLLSNAVLSQQQECNGTFKRPARPEDHPAFSDLGRDQFQSITNCPADIDCCEDGTFSCYNYTYLTCSCREDCEEFGDCCWNCDNKSVDVDLASLNTSKWACTSLALEGGVTKNVFLVSRCNSLWPVQDDVRDRCEDADFNPGDMFFKIPVTSRRSKVTHRNAFCAFCNYDLDEVIFWEVAVVGSKKQQRLRPPPFISTNFDRYMRQCSRLPLIGDCPVETNSTVTRSCWAFYAPVIDEASGSTYYKNAYCARCHGANLTATSCLPAEKTTTTLRVEVKITISLPDLDLSSIFRTVDRNSTCFSSYNGVCYIEQVTYRYANASTPNPNTAILIRGYLTIVCISVSLLCLVLKLVVYLMSKEYRTFSSRCTLCLSMTLFFTQLFFLVFNVTNFGRDVCVASSVVVHFGFLSTAFWTTVLSYDIWKTLILVRRPKGNWKSLVRYAFAGWGSPLLVVGVASILNWTKGDSPLAPSYGMSRCFINKKWSHVAFFLAPMLALLFVDIGFYLHTVFTIRRTESQSQKFDFKANEKPSRILLFVKLASIMGVSWLLGLISGLVNSLLMDCVSIVFIGLQGVFLFFGFRDHRHVSQMVSSSSSLVSGLLSYSRSRSSTTATTDLALGIQIPTIHGSSHDRRTSDDVASA</sequence>
<feature type="transmembrane region" description="Helical" evidence="5">
    <location>
        <begin position="492"/>
        <end position="520"/>
    </location>
</feature>
<dbReference type="OrthoDB" id="6134459at2759"/>
<dbReference type="GO" id="GO:0016020">
    <property type="term" value="C:membrane"/>
    <property type="evidence" value="ECO:0007669"/>
    <property type="project" value="UniProtKB-SubCell"/>
</dbReference>
<keyword evidence="4 5" id="KW-0472">Membrane</keyword>
<feature type="transmembrane region" description="Helical" evidence="5">
    <location>
        <begin position="452"/>
        <end position="472"/>
    </location>
</feature>
<accession>A0A9D4Q0X6</accession>
<keyword evidence="6" id="KW-0732">Signal</keyword>
<dbReference type="Pfam" id="PF00002">
    <property type="entry name" value="7tm_2"/>
    <property type="match status" value="1"/>
</dbReference>
<reference evidence="8" key="2">
    <citation type="submission" date="2021-09" db="EMBL/GenBank/DDBJ databases">
        <authorList>
            <person name="Jia N."/>
            <person name="Wang J."/>
            <person name="Shi W."/>
            <person name="Du L."/>
            <person name="Sun Y."/>
            <person name="Zhan W."/>
            <person name="Jiang J."/>
            <person name="Wang Q."/>
            <person name="Zhang B."/>
            <person name="Ji P."/>
            <person name="Sakyi L.B."/>
            <person name="Cui X."/>
            <person name="Yuan T."/>
            <person name="Jiang B."/>
            <person name="Yang W."/>
            <person name="Lam T.T.-Y."/>
            <person name="Chang Q."/>
            <person name="Ding S."/>
            <person name="Wang X."/>
            <person name="Zhu J."/>
            <person name="Ruan X."/>
            <person name="Zhao L."/>
            <person name="Wei J."/>
            <person name="Que T."/>
            <person name="Du C."/>
            <person name="Cheng J."/>
            <person name="Dai P."/>
            <person name="Han X."/>
            <person name="Huang E."/>
            <person name="Gao Y."/>
            <person name="Liu J."/>
            <person name="Shao H."/>
            <person name="Ye R."/>
            <person name="Li L."/>
            <person name="Wei W."/>
            <person name="Wang X."/>
            <person name="Wang C."/>
            <person name="Huo Q."/>
            <person name="Li W."/>
            <person name="Guo W."/>
            <person name="Chen H."/>
            <person name="Chen S."/>
            <person name="Zhou L."/>
            <person name="Zhou L."/>
            <person name="Ni X."/>
            <person name="Tian J."/>
            <person name="Zhou Y."/>
            <person name="Sheng Y."/>
            <person name="Liu T."/>
            <person name="Pan Y."/>
            <person name="Xia L."/>
            <person name="Li J."/>
            <person name="Zhao F."/>
            <person name="Cao W."/>
        </authorList>
    </citation>
    <scope>NUCLEOTIDE SEQUENCE</scope>
    <source>
        <strain evidence="8">Rsan-2018</strain>
        <tissue evidence="8">Larvae</tissue>
    </source>
</reference>
<dbReference type="Proteomes" id="UP000821837">
    <property type="component" value="Chromosome 3"/>
</dbReference>
<reference evidence="8" key="1">
    <citation type="journal article" date="2020" name="Cell">
        <title>Large-Scale Comparative Analyses of Tick Genomes Elucidate Their Genetic Diversity and Vector Capacities.</title>
        <authorList>
            <consortium name="Tick Genome and Microbiome Consortium (TIGMIC)"/>
            <person name="Jia N."/>
            <person name="Wang J."/>
            <person name="Shi W."/>
            <person name="Du L."/>
            <person name="Sun Y."/>
            <person name="Zhan W."/>
            <person name="Jiang J.F."/>
            <person name="Wang Q."/>
            <person name="Zhang B."/>
            <person name="Ji P."/>
            <person name="Bell-Sakyi L."/>
            <person name="Cui X.M."/>
            <person name="Yuan T.T."/>
            <person name="Jiang B.G."/>
            <person name="Yang W.F."/>
            <person name="Lam T.T."/>
            <person name="Chang Q.C."/>
            <person name="Ding S.J."/>
            <person name="Wang X.J."/>
            <person name="Zhu J.G."/>
            <person name="Ruan X.D."/>
            <person name="Zhao L."/>
            <person name="Wei J.T."/>
            <person name="Ye R.Z."/>
            <person name="Que T.C."/>
            <person name="Du C.H."/>
            <person name="Zhou Y.H."/>
            <person name="Cheng J.X."/>
            <person name="Dai P.F."/>
            <person name="Guo W.B."/>
            <person name="Han X.H."/>
            <person name="Huang E.J."/>
            <person name="Li L.F."/>
            <person name="Wei W."/>
            <person name="Gao Y.C."/>
            <person name="Liu J.Z."/>
            <person name="Shao H.Z."/>
            <person name="Wang X."/>
            <person name="Wang C.C."/>
            <person name="Yang T.C."/>
            <person name="Huo Q.B."/>
            <person name="Li W."/>
            <person name="Chen H.Y."/>
            <person name="Chen S.E."/>
            <person name="Zhou L.G."/>
            <person name="Ni X.B."/>
            <person name="Tian J.H."/>
            <person name="Sheng Y."/>
            <person name="Liu T."/>
            <person name="Pan Y.S."/>
            <person name="Xia L.Y."/>
            <person name="Li J."/>
            <person name="Zhao F."/>
            <person name="Cao W.C."/>
        </authorList>
    </citation>
    <scope>NUCLEOTIDE SEQUENCE</scope>
    <source>
        <strain evidence="8">Rsan-2018</strain>
    </source>
</reference>
<evidence type="ECO:0000256" key="1">
    <source>
        <dbReference type="ARBA" id="ARBA00004141"/>
    </source>
</evidence>
<dbReference type="Gene3D" id="1.20.1070.10">
    <property type="entry name" value="Rhodopsin 7-helix transmembrane proteins"/>
    <property type="match status" value="1"/>
</dbReference>
<dbReference type="InterPro" id="IPR017981">
    <property type="entry name" value="GPCR_2-like_7TM"/>
</dbReference>
<evidence type="ECO:0000256" key="6">
    <source>
        <dbReference type="SAM" id="SignalP"/>
    </source>
</evidence>
<feature type="transmembrane region" description="Helical" evidence="5">
    <location>
        <begin position="410"/>
        <end position="431"/>
    </location>
</feature>
<dbReference type="CDD" id="cd15039">
    <property type="entry name" value="7tmB3_Methuselah-like"/>
    <property type="match status" value="1"/>
</dbReference>
<comment type="subcellular location">
    <subcellularLocation>
        <location evidence="1">Membrane</location>
        <topology evidence="1">Multi-pass membrane protein</topology>
    </subcellularLocation>
</comment>
<dbReference type="InterPro" id="IPR000832">
    <property type="entry name" value="GPCR_2_secretin-like"/>
</dbReference>
<evidence type="ECO:0000256" key="5">
    <source>
        <dbReference type="SAM" id="Phobius"/>
    </source>
</evidence>
<feature type="transmembrane region" description="Helical" evidence="5">
    <location>
        <begin position="567"/>
        <end position="588"/>
    </location>
</feature>
<name>A0A9D4Q0X6_RHISA</name>
<dbReference type="GO" id="GO:0004930">
    <property type="term" value="F:G protein-coupled receptor activity"/>
    <property type="evidence" value="ECO:0007669"/>
    <property type="project" value="InterPro"/>
</dbReference>
<dbReference type="VEuPathDB" id="VectorBase:RSAN_036707"/>
<evidence type="ECO:0000256" key="4">
    <source>
        <dbReference type="ARBA" id="ARBA00023136"/>
    </source>
</evidence>
<evidence type="ECO:0000256" key="2">
    <source>
        <dbReference type="ARBA" id="ARBA00022692"/>
    </source>
</evidence>
<organism evidence="8 9">
    <name type="scientific">Rhipicephalus sanguineus</name>
    <name type="common">Brown dog tick</name>
    <name type="synonym">Ixodes sanguineus</name>
    <dbReference type="NCBI Taxonomy" id="34632"/>
    <lineage>
        <taxon>Eukaryota</taxon>
        <taxon>Metazoa</taxon>
        <taxon>Ecdysozoa</taxon>
        <taxon>Arthropoda</taxon>
        <taxon>Chelicerata</taxon>
        <taxon>Arachnida</taxon>
        <taxon>Acari</taxon>
        <taxon>Parasitiformes</taxon>
        <taxon>Ixodida</taxon>
        <taxon>Ixodoidea</taxon>
        <taxon>Ixodidae</taxon>
        <taxon>Rhipicephalinae</taxon>
        <taxon>Rhipicephalus</taxon>
        <taxon>Rhipicephalus</taxon>
    </lineage>
</organism>
<dbReference type="InterPro" id="IPR053231">
    <property type="entry name" value="GPCR_LN-TM7"/>
</dbReference>
<evidence type="ECO:0000313" key="9">
    <source>
        <dbReference type="Proteomes" id="UP000821837"/>
    </source>
</evidence>
<protein>
    <recommendedName>
        <fullName evidence="7">G-protein coupled receptors family 2 profile 2 domain-containing protein</fullName>
    </recommendedName>
</protein>
<dbReference type="EMBL" id="JABSTV010001249">
    <property type="protein sequence ID" value="KAH7962361.1"/>
    <property type="molecule type" value="Genomic_DNA"/>
</dbReference>
<feature type="chain" id="PRO_5039192974" description="G-protein coupled receptors family 2 profile 2 domain-containing protein" evidence="6">
    <location>
        <begin position="19"/>
        <end position="649"/>
    </location>
</feature>
<proteinExistence type="predicted"/>
<dbReference type="PROSITE" id="PS50261">
    <property type="entry name" value="G_PROTEIN_RECEP_F2_4"/>
    <property type="match status" value="1"/>
</dbReference>
<evidence type="ECO:0000256" key="3">
    <source>
        <dbReference type="ARBA" id="ARBA00022989"/>
    </source>
</evidence>
<feature type="signal peptide" evidence="6">
    <location>
        <begin position="1"/>
        <end position="18"/>
    </location>
</feature>
<feature type="domain" description="G-protein coupled receptors family 2 profile 2" evidence="7">
    <location>
        <begin position="342"/>
        <end position="592"/>
    </location>
</feature>
<gene>
    <name evidence="8" type="ORF">HPB52_015696</name>
</gene>
<dbReference type="OMA" id="SCREDCE"/>
<comment type="caution">
    <text evidence="8">The sequence shown here is derived from an EMBL/GenBank/DDBJ whole genome shotgun (WGS) entry which is preliminary data.</text>
</comment>
<keyword evidence="9" id="KW-1185">Reference proteome</keyword>